<dbReference type="Pfam" id="PF08327">
    <property type="entry name" value="AHSA1"/>
    <property type="match status" value="1"/>
</dbReference>
<dbReference type="InterPro" id="IPR023393">
    <property type="entry name" value="START-like_dom_sf"/>
</dbReference>
<accession>A0ABV1YVP7</accession>
<feature type="domain" description="Activator of Hsp90 ATPase homologue 1/2-like C-terminal" evidence="2">
    <location>
        <begin position="25"/>
        <end position="157"/>
    </location>
</feature>
<keyword evidence="4" id="KW-1185">Reference proteome</keyword>
<comment type="similarity">
    <text evidence="1">Belongs to the AHA1 family.</text>
</comment>
<name>A0ABV1YVP7_9HYPH</name>
<protein>
    <submittedName>
        <fullName evidence="3">SRPBCC domain-containing protein</fullName>
    </submittedName>
</protein>
<dbReference type="RefSeq" id="WP_352556906.1">
    <property type="nucleotide sequence ID" value="NZ_JAMYQB010000004.1"/>
</dbReference>
<dbReference type="SUPFAM" id="SSF55961">
    <property type="entry name" value="Bet v1-like"/>
    <property type="match status" value="1"/>
</dbReference>
<dbReference type="EMBL" id="JAMYQB010000004">
    <property type="protein sequence ID" value="MER9403820.1"/>
    <property type="molecule type" value="Genomic_DNA"/>
</dbReference>
<evidence type="ECO:0000313" key="4">
    <source>
        <dbReference type="Proteomes" id="UP001433071"/>
    </source>
</evidence>
<organism evidence="3 4">
    <name type="scientific">Mesorhizobium caraganae</name>
    <dbReference type="NCBI Taxonomy" id="483206"/>
    <lineage>
        <taxon>Bacteria</taxon>
        <taxon>Pseudomonadati</taxon>
        <taxon>Pseudomonadota</taxon>
        <taxon>Alphaproteobacteria</taxon>
        <taxon>Hyphomicrobiales</taxon>
        <taxon>Phyllobacteriaceae</taxon>
        <taxon>Mesorhizobium</taxon>
    </lineage>
</organism>
<dbReference type="Gene3D" id="3.30.530.20">
    <property type="match status" value="1"/>
</dbReference>
<evidence type="ECO:0000256" key="1">
    <source>
        <dbReference type="ARBA" id="ARBA00006817"/>
    </source>
</evidence>
<evidence type="ECO:0000259" key="2">
    <source>
        <dbReference type="Pfam" id="PF08327"/>
    </source>
</evidence>
<dbReference type="InterPro" id="IPR013538">
    <property type="entry name" value="ASHA1/2-like_C"/>
</dbReference>
<proteinExistence type="inferred from homology"/>
<reference evidence="3 4" key="1">
    <citation type="journal article" date="2024" name="Proc. Natl. Acad. Sci. U.S.A.">
        <title>The evolutionary genomics of adaptation to stress in wild rhizobium bacteria.</title>
        <authorList>
            <person name="Kehlet-Delgado H."/>
            <person name="Montoya A.P."/>
            <person name="Jensen K.T."/>
            <person name="Wendlandt C.E."/>
            <person name="Dexheimer C."/>
            <person name="Roberts M."/>
            <person name="Torres Martinez L."/>
            <person name="Friesen M.L."/>
            <person name="Griffitts J.S."/>
            <person name="Porter S.S."/>
        </authorList>
    </citation>
    <scope>NUCLEOTIDE SEQUENCE [LARGE SCALE GENOMIC DNA]</scope>
    <source>
        <strain evidence="3 4">M0641</strain>
    </source>
</reference>
<dbReference type="Proteomes" id="UP001433071">
    <property type="component" value="Unassembled WGS sequence"/>
</dbReference>
<evidence type="ECO:0000313" key="3">
    <source>
        <dbReference type="EMBL" id="MER9403820.1"/>
    </source>
</evidence>
<comment type="caution">
    <text evidence="3">The sequence shown here is derived from an EMBL/GenBank/DDBJ whole genome shotgun (WGS) entry which is preliminary data.</text>
</comment>
<dbReference type="CDD" id="cd07814">
    <property type="entry name" value="SRPBCC_CalC_Aha1-like"/>
    <property type="match status" value="1"/>
</dbReference>
<gene>
    <name evidence="3" type="ORF">NKI36_07130</name>
</gene>
<sequence>MMHGPVVAQSMTNGETIMASAEIVAPPERVFHALITDEVERWWGSCESYRIVDWTADLRVGGRWQVIARTIAGEDHPAGGEFLEIQAPRRIVQTRAYDWDHPTLGRRQTTVAYLLEPIAGGTRLTICHGGFAGLTDAAAEHAEDWGRVLGWLQAYVETGEPAA</sequence>